<name>A0ABV9L668_9FLAO</name>
<accession>A0ABV9L668</accession>
<dbReference type="InterPro" id="IPR018707">
    <property type="entry name" value="LpxR"/>
</dbReference>
<keyword evidence="2" id="KW-1185">Reference proteome</keyword>
<evidence type="ECO:0000313" key="1">
    <source>
        <dbReference type="EMBL" id="MFC4689588.1"/>
    </source>
</evidence>
<reference evidence="2" key="1">
    <citation type="journal article" date="2019" name="Int. J. Syst. Evol. Microbiol.">
        <title>The Global Catalogue of Microorganisms (GCM) 10K type strain sequencing project: providing services to taxonomists for standard genome sequencing and annotation.</title>
        <authorList>
            <consortium name="The Broad Institute Genomics Platform"/>
            <consortium name="The Broad Institute Genome Sequencing Center for Infectious Disease"/>
            <person name="Wu L."/>
            <person name="Ma J."/>
        </authorList>
    </citation>
    <scope>NUCLEOTIDE SEQUENCE [LARGE SCALE GENOMIC DNA]</scope>
    <source>
        <strain evidence="2">CGMCC 4.7427</strain>
    </source>
</reference>
<dbReference type="InterPro" id="IPR037107">
    <property type="entry name" value="Put_OMP_sf"/>
</dbReference>
<dbReference type="Proteomes" id="UP001595878">
    <property type="component" value="Unassembled WGS sequence"/>
</dbReference>
<dbReference type="Pfam" id="PF09982">
    <property type="entry name" value="LpxR"/>
    <property type="match status" value="1"/>
</dbReference>
<dbReference type="RefSeq" id="WP_380032262.1">
    <property type="nucleotide sequence ID" value="NZ_JBHSHB010000008.1"/>
</dbReference>
<protein>
    <submittedName>
        <fullName evidence="1">Lipid A-modifier LpxR family protein</fullName>
    </submittedName>
</protein>
<organism evidence="1 2">
    <name type="scientific">Dokdonia genika</name>
    <dbReference type="NCBI Taxonomy" id="308113"/>
    <lineage>
        <taxon>Bacteria</taxon>
        <taxon>Pseudomonadati</taxon>
        <taxon>Bacteroidota</taxon>
        <taxon>Flavobacteriia</taxon>
        <taxon>Flavobacteriales</taxon>
        <taxon>Flavobacteriaceae</taxon>
        <taxon>Dokdonia</taxon>
    </lineage>
</organism>
<dbReference type="EMBL" id="JBHSHB010000008">
    <property type="protein sequence ID" value="MFC4689588.1"/>
    <property type="molecule type" value="Genomic_DNA"/>
</dbReference>
<gene>
    <name evidence="1" type="ORF">ACFO5T_04015</name>
</gene>
<comment type="caution">
    <text evidence="1">The sequence shown here is derived from an EMBL/GenBank/DDBJ whole genome shotgun (WGS) entry which is preliminary data.</text>
</comment>
<proteinExistence type="predicted"/>
<evidence type="ECO:0000313" key="2">
    <source>
        <dbReference type="Proteomes" id="UP001595878"/>
    </source>
</evidence>
<sequence length="311" mass="35271">MQLKLLPILVCILTHQAWSQGVEPASKQLYTQEFSIQHDNDFLFAIDRYYTAGSFLRYSRKLKEDFIFKNTLEAPLQYDIIIGQETYTPRELFVENFDSLERPYAGYLFARFNLTKAQENSLYAVGLEIGLAGEQSGARTLQLNYHNLIGAFMPVWSGQIANSTHINLYGSYVKDYVLPNSNLFKNAALQSSVAIGSRRMYARQEALLYIGDRAQVSASSAYGRVGNTTEFYGVGGVGVEYVVLNALIEGNPLGDSSPFTLPAVPVVFSFKAGGVYRSHRNTYRMIYKFRTKETKREGRSQYVTFEFARRF</sequence>
<dbReference type="Gene3D" id="2.40.128.140">
    <property type="entry name" value="Outer membrane protein"/>
    <property type="match status" value="1"/>
</dbReference>